<dbReference type="STRING" id="1797.RMCT_1129"/>
<dbReference type="Pfam" id="PF03023">
    <property type="entry name" value="MurJ"/>
    <property type="match status" value="1"/>
</dbReference>
<dbReference type="SUPFAM" id="SSF56112">
    <property type="entry name" value="Protein kinase-like (PK-like)"/>
    <property type="match status" value="1"/>
</dbReference>
<evidence type="ECO:0000256" key="7">
    <source>
        <dbReference type="ARBA" id="ARBA00023136"/>
    </source>
</evidence>
<dbReference type="OrthoDB" id="9786339at2"/>
<keyword evidence="5" id="KW-0573">Peptidoglycan synthesis</keyword>
<feature type="region of interest" description="Disordered" evidence="8">
    <location>
        <begin position="591"/>
        <end position="779"/>
    </location>
</feature>
<dbReference type="Gene3D" id="3.30.200.20">
    <property type="entry name" value="Phosphorylase Kinase, domain 1"/>
    <property type="match status" value="1"/>
</dbReference>
<feature type="transmembrane region" description="Helical" evidence="9">
    <location>
        <begin position="443"/>
        <end position="463"/>
    </location>
</feature>
<evidence type="ECO:0000256" key="2">
    <source>
        <dbReference type="ARBA" id="ARBA00022475"/>
    </source>
</evidence>
<dbReference type="PANTHER" id="PTHR47019">
    <property type="entry name" value="LIPID II FLIPPASE MURJ"/>
    <property type="match status" value="1"/>
</dbReference>
<feature type="compositionally biased region" description="Low complexity" evidence="8">
    <location>
        <begin position="638"/>
        <end position="703"/>
    </location>
</feature>
<feature type="transmembrane region" description="Helical" evidence="9">
    <location>
        <begin position="371"/>
        <end position="399"/>
    </location>
</feature>
<comment type="caution">
    <text evidence="10">The sequence shown here is derived from an EMBL/GenBank/DDBJ whole genome shotgun (WGS) entry which is preliminary data.</text>
</comment>
<dbReference type="NCBIfam" id="TIGR01695">
    <property type="entry name" value="murJ_mviN"/>
    <property type="match status" value="1"/>
</dbReference>
<feature type="transmembrane region" description="Helical" evidence="9">
    <location>
        <begin position="214"/>
        <end position="233"/>
    </location>
</feature>
<keyword evidence="7 9" id="KW-0472">Membrane</keyword>
<evidence type="ECO:0000256" key="3">
    <source>
        <dbReference type="ARBA" id="ARBA00022692"/>
    </source>
</evidence>
<feature type="transmembrane region" description="Helical" evidence="9">
    <location>
        <begin position="291"/>
        <end position="311"/>
    </location>
</feature>
<dbReference type="PANTHER" id="PTHR47019:SF1">
    <property type="entry name" value="LIPID II FLIPPASE MURJ"/>
    <property type="match status" value="1"/>
</dbReference>
<dbReference type="GO" id="GO:0005886">
    <property type="term" value="C:plasma membrane"/>
    <property type="evidence" value="ECO:0007669"/>
    <property type="project" value="UniProtKB-SubCell"/>
</dbReference>
<feature type="transmembrane region" description="Helical" evidence="9">
    <location>
        <begin position="78"/>
        <end position="99"/>
    </location>
</feature>
<evidence type="ECO:0000256" key="4">
    <source>
        <dbReference type="ARBA" id="ARBA00022960"/>
    </source>
</evidence>
<feature type="transmembrane region" description="Helical" evidence="9">
    <location>
        <begin position="249"/>
        <end position="271"/>
    </location>
</feature>
<proteinExistence type="predicted"/>
<dbReference type="InterPro" id="IPR011009">
    <property type="entry name" value="Kinase-like_dom_sf"/>
</dbReference>
<keyword evidence="3 9" id="KW-0812">Transmembrane</keyword>
<dbReference type="InterPro" id="IPR051050">
    <property type="entry name" value="Lipid_II_flippase_MurJ/MviN"/>
</dbReference>
<dbReference type="Proteomes" id="UP000069654">
    <property type="component" value="Unassembled WGS sequence"/>
</dbReference>
<accession>A0A100XCZ8</accession>
<dbReference type="PRINTS" id="PR01806">
    <property type="entry name" value="VIRFACTRMVIN"/>
</dbReference>
<dbReference type="RefSeq" id="WP_081475506.1">
    <property type="nucleotide sequence ID" value="NZ_BCTB01000005.1"/>
</dbReference>
<keyword evidence="6 9" id="KW-1133">Transmembrane helix</keyword>
<dbReference type="GO" id="GO:0009252">
    <property type="term" value="P:peptidoglycan biosynthetic process"/>
    <property type="evidence" value="ECO:0007669"/>
    <property type="project" value="UniProtKB-KW"/>
</dbReference>
<dbReference type="InterPro" id="IPR004268">
    <property type="entry name" value="MurJ"/>
</dbReference>
<comment type="subcellular location">
    <subcellularLocation>
        <location evidence="1">Cell membrane</location>
        <topology evidence="1">Multi-pass membrane protein</topology>
    </subcellularLocation>
</comment>
<feature type="compositionally biased region" description="Low complexity" evidence="8">
    <location>
        <begin position="592"/>
        <end position="616"/>
    </location>
</feature>
<feature type="transmembrane region" description="Helical" evidence="9">
    <location>
        <begin position="136"/>
        <end position="161"/>
    </location>
</feature>
<reference evidence="10 11" key="1">
    <citation type="journal article" date="2016" name="Genome Announc.">
        <title>Draft Genome Sequences of Five Rapidly Growing Mycobacterium Species, M. thermoresistibile, M. fortuitum subsp. acetamidolyticum, M. canariasense, M. brisbanense, and M. novocastrense.</title>
        <authorList>
            <person name="Katahira K."/>
            <person name="Ogura Y."/>
            <person name="Gotoh Y."/>
            <person name="Hayashi T."/>
        </authorList>
    </citation>
    <scope>NUCLEOTIDE SEQUENCE [LARGE SCALE GENOMIC DNA]</scope>
    <source>
        <strain evidence="10 11">JCM6362</strain>
    </source>
</reference>
<feature type="compositionally biased region" description="Low complexity" evidence="8">
    <location>
        <begin position="1"/>
        <end position="11"/>
    </location>
</feature>
<feature type="transmembrane region" description="Helical" evidence="9">
    <location>
        <begin position="105"/>
        <end position="124"/>
    </location>
</feature>
<evidence type="ECO:0000256" key="8">
    <source>
        <dbReference type="SAM" id="MobiDB-lite"/>
    </source>
</evidence>
<gene>
    <name evidence="10" type="ORF">RMCT_1129</name>
</gene>
<sequence length="1291" mass="133872">MSPPTTGAGSRPPSPGRVPGTGLPPTPAPPPRIAPPQRIRRGPAPRRAAGRPELSDAAVVSRSWGMAMATLVSRITGFLRIVLLAAILGAALSSAFTVANQLPNLIAALVLEATFTAIFVPVLARAERDDPDGGTAFIRRLVTLATTLLLVTTLISVAAAPALTRLMLGGDPQVNEPLTTAFAYLLLPQVLFYGLSSVFMAILNTRNVFGPPAWAPVVNNVVAIATLGLYLLVPGELSVDPVEMGNAKLLVLGIGTTLGVVAQCGVLVVAIRRERISLRPLWGIDDRLKRFGTMAAAMVLYVLISQIGLVVGNQIASGAAASGPAIYNYTWLVLMLPFGMIGVTVLTVVMPRLSRNAAAEDVPAVLRDFALAIRLTMVTLIPIVAVMTVGGPAIGTALFAYGNFGSVDAGYLGMAITLSAFTLIPYALVLLQLRVFYARERPWTPIIVIVVITAVKIAASVAAPHLTSDPDLVAGYLGLANGLGFAAGAVVGHLLLRAHLDPPGGRLLEPAVVRTVLVTIAASLTAALIGQIADQLLGLEQLTANGGGAGSLLRLLVLGLIMAPVIAAFLWFARVPEAEAAVAAVRRRFGKTPASGPAPVTAAAPAPTANPAATTADESRPGARFPYPEQRTSDPTRRTGAPAPAAQGTPATAAGAGMRKGPAVTDDPATGAAPTPDRTTTTRLPRPSAAESSRSASLAGEARPSADDFEPDVLEADGGGAHPADGPPEVAGATESVDRRAIDRRAIDTGTAATTETARPVMSGRPPADYGGDPSREPLAFDYPREPAIEAATAEEDVHLIPGATVGGGRYRLLVFHGGPEHLQFWQALDTALDRQVALTFVDPDAMLPDEQVQQILSRTLKLSRLNMPGIARVLDVLNTGSGGLIVSEWIRGGSLAEVADTSPSPIGGARAIQSLAAAAEAAHRDGVALSIDHPARVRVSIEGDVALAFPATMPDAEPEDDIRGIGAALYALLINRWPLPESGSPSGLAPAARDAAGEAVEPRTVDRDIPFQISAAAARAVQEGGGIRSAPTLLNLLQQATAVADRTEVITTVDEGDELPPPTRFHDAPDEDPEVQARRRKALLIGVGVGAAIIILALVVLGSILSRIFGDVGGNLNRESLGLGGTTPTASATRESGPPGEVIKPVRATVFSPMGGADSPGQAGLAIDGDPSTAWPTDTYTDPVPFPNFKNGVGLMLDLPEETEVGSVTVRLNSTGTEIQIRSADSANPSSLEDTTALTQPTRMRPGSNTIEIDNPRATEHLLVWISTLGQVDGENRTDIAEITLRAPGE</sequence>
<dbReference type="CDD" id="cd13123">
    <property type="entry name" value="MATE_MurJ_like"/>
    <property type="match status" value="1"/>
</dbReference>
<evidence type="ECO:0000256" key="9">
    <source>
        <dbReference type="SAM" id="Phobius"/>
    </source>
</evidence>
<feature type="transmembrane region" description="Helical" evidence="9">
    <location>
        <begin position="475"/>
        <end position="500"/>
    </location>
</feature>
<dbReference type="GO" id="GO:0015648">
    <property type="term" value="F:lipid-linked peptidoglycan transporter activity"/>
    <property type="evidence" value="ECO:0007669"/>
    <property type="project" value="TreeGrafter"/>
</dbReference>
<reference evidence="11" key="2">
    <citation type="submission" date="2016-02" db="EMBL/GenBank/DDBJ databases">
        <title>Draft genome sequence of five rapidly growing Mycobacterium species.</title>
        <authorList>
            <person name="Katahira K."/>
            <person name="Gotou Y."/>
            <person name="Iida K."/>
            <person name="Ogura Y."/>
            <person name="Hayashi T."/>
        </authorList>
    </citation>
    <scope>NUCLEOTIDE SEQUENCE [LARGE SCALE GENOMIC DNA]</scope>
    <source>
        <strain evidence="11">JCM6362</strain>
    </source>
</reference>
<organism evidence="10 11">
    <name type="scientific">Mycolicibacterium thermoresistibile</name>
    <name type="common">Mycobacterium thermoresistibile</name>
    <dbReference type="NCBI Taxonomy" id="1797"/>
    <lineage>
        <taxon>Bacteria</taxon>
        <taxon>Bacillati</taxon>
        <taxon>Actinomycetota</taxon>
        <taxon>Actinomycetes</taxon>
        <taxon>Mycobacteriales</taxon>
        <taxon>Mycobacteriaceae</taxon>
        <taxon>Mycolicibacterium</taxon>
    </lineage>
</organism>
<evidence type="ECO:0000256" key="5">
    <source>
        <dbReference type="ARBA" id="ARBA00022984"/>
    </source>
</evidence>
<evidence type="ECO:0000256" key="1">
    <source>
        <dbReference type="ARBA" id="ARBA00004651"/>
    </source>
</evidence>
<dbReference type="Gene3D" id="1.10.510.10">
    <property type="entry name" value="Transferase(Phosphotransferase) domain 1"/>
    <property type="match status" value="1"/>
</dbReference>
<feature type="compositionally biased region" description="Pro residues" evidence="8">
    <location>
        <begin position="12"/>
        <end position="34"/>
    </location>
</feature>
<feature type="transmembrane region" description="Helical" evidence="9">
    <location>
        <begin position="552"/>
        <end position="573"/>
    </location>
</feature>
<evidence type="ECO:0000256" key="6">
    <source>
        <dbReference type="ARBA" id="ARBA00022989"/>
    </source>
</evidence>
<feature type="transmembrane region" description="Helical" evidence="9">
    <location>
        <begin position="411"/>
        <end position="431"/>
    </location>
</feature>
<feature type="region of interest" description="Disordered" evidence="8">
    <location>
        <begin position="1225"/>
        <end position="1254"/>
    </location>
</feature>
<dbReference type="GO" id="GO:0008360">
    <property type="term" value="P:regulation of cell shape"/>
    <property type="evidence" value="ECO:0007669"/>
    <property type="project" value="UniProtKB-KW"/>
</dbReference>
<evidence type="ECO:0000313" key="11">
    <source>
        <dbReference type="Proteomes" id="UP000069654"/>
    </source>
</evidence>
<feature type="transmembrane region" description="Helical" evidence="9">
    <location>
        <begin position="512"/>
        <end position="532"/>
    </location>
</feature>
<feature type="region of interest" description="Disordered" evidence="8">
    <location>
        <begin position="1121"/>
        <end position="1142"/>
    </location>
</feature>
<feature type="compositionally biased region" description="Polar residues" evidence="8">
    <location>
        <begin position="1225"/>
        <end position="1253"/>
    </location>
</feature>
<dbReference type="CDD" id="cd13973">
    <property type="entry name" value="PK_MviN-like"/>
    <property type="match status" value="1"/>
</dbReference>
<name>A0A100XCZ8_MYCTH</name>
<feature type="region of interest" description="Disordered" evidence="8">
    <location>
        <begin position="1"/>
        <end position="52"/>
    </location>
</feature>
<keyword evidence="4" id="KW-0133">Cell shape</keyword>
<feature type="transmembrane region" description="Helical" evidence="9">
    <location>
        <begin position="331"/>
        <end position="350"/>
    </location>
</feature>
<keyword evidence="2" id="KW-1003">Cell membrane</keyword>
<dbReference type="GO" id="GO:0034204">
    <property type="term" value="P:lipid translocation"/>
    <property type="evidence" value="ECO:0007669"/>
    <property type="project" value="TreeGrafter"/>
</dbReference>
<dbReference type="EMBL" id="BCTB01000005">
    <property type="protein sequence ID" value="GAT14158.1"/>
    <property type="molecule type" value="Genomic_DNA"/>
</dbReference>
<evidence type="ECO:0000313" key="10">
    <source>
        <dbReference type="EMBL" id="GAT14158.1"/>
    </source>
</evidence>
<feature type="transmembrane region" description="Helical" evidence="9">
    <location>
        <begin position="181"/>
        <end position="202"/>
    </location>
</feature>
<protein>
    <submittedName>
        <fullName evidence="10">Transmembrane protein</fullName>
    </submittedName>
</protein>
<feature type="transmembrane region" description="Helical" evidence="9">
    <location>
        <begin position="1083"/>
        <end position="1106"/>
    </location>
</feature>
<feature type="compositionally biased region" description="Basic and acidic residues" evidence="8">
    <location>
        <begin position="736"/>
        <end position="747"/>
    </location>
</feature>